<reference evidence="1 2" key="1">
    <citation type="journal article" date="2002" name="DNA Res.">
        <title>Complete genome structure of the thermophilic cyanobacterium Thermosynechococcus elongatus BP-1.</title>
        <authorList>
            <person name="Nakamura Y."/>
            <person name="Kaneko T."/>
            <person name="Sato S."/>
            <person name="Ikeuchi M."/>
            <person name="Katoh H."/>
            <person name="Sasamoto S."/>
            <person name="Watanabe A."/>
            <person name="Iriguchi M."/>
            <person name="Kawashima K."/>
            <person name="Kimura T."/>
            <person name="Kishida Y."/>
            <person name="Kiyokawa C."/>
            <person name="Kohara M."/>
            <person name="Matsumoto M."/>
            <person name="Matsuno A."/>
            <person name="Nakazaki N."/>
            <person name="Shimpo S."/>
            <person name="Sugimoto M."/>
            <person name="Takeuchi C."/>
            <person name="Yamada M."/>
            <person name="Tabata S."/>
        </authorList>
    </citation>
    <scope>NUCLEOTIDE SEQUENCE [LARGE SCALE GENOMIC DNA]</scope>
    <source>
        <strain evidence="2">IAM M-273 / NIES-2133 / BP-1</strain>
    </source>
</reference>
<keyword evidence="2" id="KW-1185">Reference proteome</keyword>
<dbReference type="RefSeq" id="WP_011058020.1">
    <property type="nucleotide sequence ID" value="NC_004113.1"/>
</dbReference>
<dbReference type="eggNOG" id="ENOG5033P54">
    <property type="taxonomic scope" value="Bacteria"/>
</dbReference>
<dbReference type="EMBL" id="BA000039">
    <property type="protein sequence ID" value="BAC09738.1"/>
    <property type="molecule type" value="Genomic_DNA"/>
</dbReference>
<evidence type="ECO:0000313" key="2">
    <source>
        <dbReference type="Proteomes" id="UP000000440"/>
    </source>
</evidence>
<sequence>MFNWWDDLLASIEAGIKAGIESGLQSLAQTLAPLLQIPEATAPFQRIALFRAGVDQPIAGSGIRVEGAAWCLESHWPQTIPLFELPEAHLWLEVPSAQRGDQLLLCRALVKTGRLPEGAQLFLSRSQPLGWTFSRTVSLVGDRDWHLREVPFHLKPDPQSPGLIKIGVEFLGRGVVWLRDIELLQAPAKLKPITDVMDELL</sequence>
<dbReference type="AlphaFoldDB" id="Q8DGX6"/>
<dbReference type="STRING" id="197221.gene:10748797"/>
<accession>Q8DGX6</accession>
<name>Q8DGX6_THEVB</name>
<protein>
    <submittedName>
        <fullName evidence="1">Tlr2186 protein</fullName>
    </submittedName>
</protein>
<dbReference type="Proteomes" id="UP000000440">
    <property type="component" value="Chromosome"/>
</dbReference>
<gene>
    <name evidence="1" type="ordered locus">tlr2186</name>
</gene>
<dbReference type="EnsemblBacteria" id="BAC09738">
    <property type="protein sequence ID" value="BAC09738"/>
    <property type="gene ID" value="BAC09738"/>
</dbReference>
<evidence type="ECO:0000313" key="1">
    <source>
        <dbReference type="EMBL" id="BAC09738.1"/>
    </source>
</evidence>
<organism evidence="1 2">
    <name type="scientific">Thermosynechococcus vestitus (strain NIES-2133 / IAM M-273 / BP-1)</name>
    <dbReference type="NCBI Taxonomy" id="197221"/>
    <lineage>
        <taxon>Bacteria</taxon>
        <taxon>Bacillati</taxon>
        <taxon>Cyanobacteriota</taxon>
        <taxon>Cyanophyceae</taxon>
        <taxon>Acaryochloridales</taxon>
        <taxon>Thermosynechococcaceae</taxon>
        <taxon>Thermosynechococcus</taxon>
    </lineage>
</organism>
<proteinExistence type="predicted"/>
<dbReference type="KEGG" id="tel:tlr2186"/>